<organism evidence="4 5">
    <name type="scientific">Seminibacterium arietis</name>
    <dbReference type="NCBI Taxonomy" id="1173502"/>
    <lineage>
        <taxon>Bacteria</taxon>
        <taxon>Pseudomonadati</taxon>
        <taxon>Pseudomonadota</taxon>
        <taxon>Gammaproteobacteria</taxon>
        <taxon>Pasteurellales</taxon>
        <taxon>Pasteurellaceae</taxon>
        <taxon>Seminibacterium</taxon>
    </lineage>
</organism>
<evidence type="ECO:0000313" key="4">
    <source>
        <dbReference type="EMBL" id="MFD0965325.1"/>
    </source>
</evidence>
<dbReference type="PANTHER" id="PTHR43240:SF5">
    <property type="entry name" value="1,4-DIHYDROXY-2-NAPHTHOYL-COA THIOESTERASE 1"/>
    <property type="match status" value="1"/>
</dbReference>
<dbReference type="InterPro" id="IPR029069">
    <property type="entry name" value="HotDog_dom_sf"/>
</dbReference>
<dbReference type="Gene3D" id="3.10.129.10">
    <property type="entry name" value="Hotdog Thioesterase"/>
    <property type="match status" value="1"/>
</dbReference>
<dbReference type="Proteomes" id="UP001596996">
    <property type="component" value="Unassembled WGS sequence"/>
</dbReference>
<dbReference type="InterPro" id="IPR006683">
    <property type="entry name" value="Thioestr_dom"/>
</dbReference>
<dbReference type="Pfam" id="PF03061">
    <property type="entry name" value="4HBT"/>
    <property type="match status" value="1"/>
</dbReference>
<dbReference type="PANTHER" id="PTHR43240">
    <property type="entry name" value="1,4-DIHYDROXY-2-NAPHTHOYL-COA THIOESTERASE 1"/>
    <property type="match status" value="1"/>
</dbReference>
<reference evidence="5" key="1">
    <citation type="journal article" date="2019" name="Int. J. Syst. Evol. Microbiol.">
        <title>The Global Catalogue of Microorganisms (GCM) 10K type strain sequencing project: providing services to taxonomists for standard genome sequencing and annotation.</title>
        <authorList>
            <consortium name="The Broad Institute Genomics Platform"/>
            <consortium name="The Broad Institute Genome Sequencing Center for Infectious Disease"/>
            <person name="Wu L."/>
            <person name="Ma J."/>
        </authorList>
    </citation>
    <scope>NUCLEOTIDE SEQUENCE [LARGE SCALE GENOMIC DNA]</scope>
    <source>
        <strain evidence="5">CCUG 61707</strain>
    </source>
</reference>
<dbReference type="EMBL" id="JBHTJN010000001">
    <property type="protein sequence ID" value="MFD0965325.1"/>
    <property type="molecule type" value="Genomic_DNA"/>
</dbReference>
<accession>A0ABW3I6R9</accession>
<evidence type="ECO:0000256" key="2">
    <source>
        <dbReference type="ARBA" id="ARBA00022801"/>
    </source>
</evidence>
<dbReference type="CDD" id="cd03443">
    <property type="entry name" value="PaaI_thioesterase"/>
    <property type="match status" value="1"/>
</dbReference>
<dbReference type="SUPFAM" id="SSF54637">
    <property type="entry name" value="Thioesterase/thiol ester dehydrase-isomerase"/>
    <property type="match status" value="1"/>
</dbReference>
<feature type="domain" description="Thioesterase" evidence="3">
    <location>
        <begin position="51"/>
        <end position="127"/>
    </location>
</feature>
<keyword evidence="5" id="KW-1185">Reference proteome</keyword>
<evidence type="ECO:0000313" key="5">
    <source>
        <dbReference type="Proteomes" id="UP001596996"/>
    </source>
</evidence>
<name>A0ABW3I6R9_9PAST</name>
<evidence type="ECO:0000256" key="1">
    <source>
        <dbReference type="ARBA" id="ARBA00008324"/>
    </source>
</evidence>
<proteinExistence type="inferred from homology"/>
<dbReference type="NCBIfam" id="TIGR00369">
    <property type="entry name" value="unchar_dom_1"/>
    <property type="match status" value="1"/>
</dbReference>
<comment type="similarity">
    <text evidence="1">Belongs to the thioesterase PaaI family.</text>
</comment>
<keyword evidence="2" id="KW-0378">Hydrolase</keyword>
<protein>
    <submittedName>
        <fullName evidence="4">Hotdog fold thioesterase</fullName>
    </submittedName>
</protein>
<dbReference type="InterPro" id="IPR003736">
    <property type="entry name" value="PAAI_dom"/>
</dbReference>
<dbReference type="RefSeq" id="WP_380817858.1">
    <property type="nucleotide sequence ID" value="NZ_JBHTJN010000001.1"/>
</dbReference>
<sequence length="139" mass="15211">MKIWKKNLNLEQLNQLNAGCAVEFLEITFTAIGDNWLEATMPINAKTKQLMGFLHGGISAALAETVGSMAGFCCVDENKAVVGIEITAAHLRPVKRGKVTARATPIRIGKTVQFWQIDVLDQVKRLCTSARLTLSVVNK</sequence>
<comment type="caution">
    <text evidence="4">The sequence shown here is derived from an EMBL/GenBank/DDBJ whole genome shotgun (WGS) entry which is preliminary data.</text>
</comment>
<evidence type="ECO:0000259" key="3">
    <source>
        <dbReference type="Pfam" id="PF03061"/>
    </source>
</evidence>
<gene>
    <name evidence="4" type="ORF">ACFQ02_00380</name>
</gene>